<dbReference type="OrthoDB" id="5271495at2759"/>
<accession>A0A3N4I081</accession>
<proteinExistence type="predicted"/>
<evidence type="ECO:0000313" key="3">
    <source>
        <dbReference type="Proteomes" id="UP000275078"/>
    </source>
</evidence>
<dbReference type="AlphaFoldDB" id="A0A3N4I081"/>
<feature type="compositionally biased region" description="Low complexity" evidence="1">
    <location>
        <begin position="17"/>
        <end position="35"/>
    </location>
</feature>
<feature type="region of interest" description="Disordered" evidence="1">
    <location>
        <begin position="1"/>
        <end position="131"/>
    </location>
</feature>
<dbReference type="InterPro" id="IPR046670">
    <property type="entry name" value="DUF6540"/>
</dbReference>
<feature type="compositionally biased region" description="Low complexity" evidence="1">
    <location>
        <begin position="86"/>
        <end position="96"/>
    </location>
</feature>
<protein>
    <submittedName>
        <fullName evidence="2">Uncharacterized protein</fullName>
    </submittedName>
</protein>
<evidence type="ECO:0000313" key="2">
    <source>
        <dbReference type="EMBL" id="RPA79513.1"/>
    </source>
</evidence>
<evidence type="ECO:0000256" key="1">
    <source>
        <dbReference type="SAM" id="MobiDB-lite"/>
    </source>
</evidence>
<feature type="region of interest" description="Disordered" evidence="1">
    <location>
        <begin position="278"/>
        <end position="329"/>
    </location>
</feature>
<name>A0A3N4I081_ASCIM</name>
<dbReference type="EMBL" id="ML119698">
    <property type="protein sequence ID" value="RPA79513.1"/>
    <property type="molecule type" value="Genomic_DNA"/>
</dbReference>
<feature type="compositionally biased region" description="Polar residues" evidence="1">
    <location>
        <begin position="105"/>
        <end position="114"/>
    </location>
</feature>
<dbReference type="Pfam" id="PF20174">
    <property type="entry name" value="DUF6540"/>
    <property type="match status" value="1"/>
</dbReference>
<gene>
    <name evidence="2" type="ORF">BJ508DRAFT_348116</name>
</gene>
<keyword evidence="3" id="KW-1185">Reference proteome</keyword>
<sequence>MSHPGRGSSVSRYEPQSSSSGSSRGRYPIPPSAAGSGSGSGRGGYPPIPPPGTVRGGHPSRSQSRAPSGGPEGYAQIPSRRGGYPSSDARSTSSGSSDRDRYQRSEGSYPSSVSEYEAAPPSRPPSSRPPLTEYELSVQLYGLGTVQPAHWGLVIGESGPNVNHGELHHAVKDRTDNDFEYEKKTGYYNSAQAQGRSIVASKWDCDTRDRSAAILSTVKPPMPPNENCQNWVTNGLGRLEKERYVPEGTESYWRTQMDQTSAAVAGNLRRDGRSWIENKDALSRRPPPTAPADARFGAGQTAPRRPPGKLAANPEFLARMQNLSGPRRN</sequence>
<reference evidence="2 3" key="1">
    <citation type="journal article" date="2018" name="Nat. Ecol. Evol.">
        <title>Pezizomycetes genomes reveal the molecular basis of ectomycorrhizal truffle lifestyle.</title>
        <authorList>
            <person name="Murat C."/>
            <person name="Payen T."/>
            <person name="Noel B."/>
            <person name="Kuo A."/>
            <person name="Morin E."/>
            <person name="Chen J."/>
            <person name="Kohler A."/>
            <person name="Krizsan K."/>
            <person name="Balestrini R."/>
            <person name="Da Silva C."/>
            <person name="Montanini B."/>
            <person name="Hainaut M."/>
            <person name="Levati E."/>
            <person name="Barry K.W."/>
            <person name="Belfiori B."/>
            <person name="Cichocki N."/>
            <person name="Clum A."/>
            <person name="Dockter R.B."/>
            <person name="Fauchery L."/>
            <person name="Guy J."/>
            <person name="Iotti M."/>
            <person name="Le Tacon F."/>
            <person name="Lindquist E.A."/>
            <person name="Lipzen A."/>
            <person name="Malagnac F."/>
            <person name="Mello A."/>
            <person name="Molinier V."/>
            <person name="Miyauchi S."/>
            <person name="Poulain J."/>
            <person name="Riccioni C."/>
            <person name="Rubini A."/>
            <person name="Sitrit Y."/>
            <person name="Splivallo R."/>
            <person name="Traeger S."/>
            <person name="Wang M."/>
            <person name="Zifcakova L."/>
            <person name="Wipf D."/>
            <person name="Zambonelli A."/>
            <person name="Paolocci F."/>
            <person name="Nowrousian M."/>
            <person name="Ottonello S."/>
            <person name="Baldrian P."/>
            <person name="Spatafora J.W."/>
            <person name="Henrissat B."/>
            <person name="Nagy L.G."/>
            <person name="Aury J.M."/>
            <person name="Wincker P."/>
            <person name="Grigoriev I.V."/>
            <person name="Bonfante P."/>
            <person name="Martin F.M."/>
        </authorList>
    </citation>
    <scope>NUCLEOTIDE SEQUENCE [LARGE SCALE GENOMIC DNA]</scope>
    <source>
        <strain evidence="2 3">RN42</strain>
    </source>
</reference>
<dbReference type="Proteomes" id="UP000275078">
    <property type="component" value="Unassembled WGS sequence"/>
</dbReference>
<organism evidence="2 3">
    <name type="scientific">Ascobolus immersus RN42</name>
    <dbReference type="NCBI Taxonomy" id="1160509"/>
    <lineage>
        <taxon>Eukaryota</taxon>
        <taxon>Fungi</taxon>
        <taxon>Dikarya</taxon>
        <taxon>Ascomycota</taxon>
        <taxon>Pezizomycotina</taxon>
        <taxon>Pezizomycetes</taxon>
        <taxon>Pezizales</taxon>
        <taxon>Ascobolaceae</taxon>
        <taxon>Ascobolus</taxon>
    </lineage>
</organism>